<evidence type="ECO:0000256" key="3">
    <source>
        <dbReference type="SAM" id="SignalP"/>
    </source>
</evidence>
<keyword evidence="2" id="KW-0325">Glycoprotein</keyword>
<feature type="chain" id="PRO_5029647881" evidence="3">
    <location>
        <begin position="23"/>
        <end position="702"/>
    </location>
</feature>
<sequence length="702" mass="78419">MKQKLTGTLLIATLGIATGAYAQYPKIPKEVQAVSDSLLDAAKKHSDEAWAKALPIVKEQARKGKPYVAFASRPTDLPQANIPAFPGAEGGGAYTFGGRGGKIFVVTSLEDSGPGTLREACEAGGARMVVFNVAGIIRLKTPIILMAPYITIAGQTAPGDGVCVAGESFWINTHDVVIRYMRFRRGETNVGRRDDALGGNPIGNIIIDHCSTSWGLDENISLYRHMYNPGEGYQEEKLPTVNITIQNTISSEALDTYNHAFGSTLGGENCSFMRNLWACNAGRNPSIGWFSVFNFVNNVVFNWKHRTVDGGDYRSQYNIINNYFKPGPITPKDDPVGHRILKPESGRSKLKYQEFGRAYVNGNIMEGYDKITANNWDGGVQIEDMPDAGQYRDDMRSDHPLPMPHMMIMPAADAYQYVLDNAGATLPVRDPVDTRVIEQVRTGKITYKDNTASKIGSEYIKRRLGDDSYKQGIIYDIAQVGGYPVYKGKPYKDSDGDGIPDDWETRHNLNPKDANDASLADSPEGYTNIEKFLNDIKPDKKSYRMIVTERAAKIVIMLELHDAGKVMRVQDLIAQQYIDLKETEEKKDTAQVRQLHNRYLSKLSAELTTEQVTKVKDGMTYGILPITYNAYLEMLPQLTKQQQEQIMDWLEEAREHAMDAGTSEQKHAWFGKYKGRINNYLSAAGIDMKKAEADWKKRRNEK</sequence>
<organism evidence="4 5">
    <name type="scientific">Chitinophaga tropicalis</name>
    <dbReference type="NCBI Taxonomy" id="2683588"/>
    <lineage>
        <taxon>Bacteria</taxon>
        <taxon>Pseudomonadati</taxon>
        <taxon>Bacteroidota</taxon>
        <taxon>Chitinophagia</taxon>
        <taxon>Chitinophagales</taxon>
        <taxon>Chitinophagaceae</taxon>
        <taxon>Chitinophaga</taxon>
    </lineage>
</organism>
<dbReference type="AlphaFoldDB" id="A0A7K1UBT9"/>
<evidence type="ECO:0000313" key="5">
    <source>
        <dbReference type="Proteomes" id="UP000461730"/>
    </source>
</evidence>
<dbReference type="InterPro" id="IPR011050">
    <property type="entry name" value="Pectin_lyase_fold/virulence"/>
</dbReference>
<evidence type="ECO:0000256" key="2">
    <source>
        <dbReference type="ARBA" id="ARBA00023180"/>
    </source>
</evidence>
<dbReference type="PANTHER" id="PTHR42970">
    <property type="entry name" value="PECTATE LYASE C-RELATED"/>
    <property type="match status" value="1"/>
</dbReference>
<gene>
    <name evidence="4" type="ORF">GO493_26585</name>
</gene>
<accession>A0A7K1UBT9</accession>
<keyword evidence="1" id="KW-0479">Metal-binding</keyword>
<keyword evidence="5" id="KW-1185">Reference proteome</keyword>
<dbReference type="InterPro" id="IPR052063">
    <property type="entry name" value="Polysaccharide_Lyase_1"/>
</dbReference>
<dbReference type="Proteomes" id="UP000461730">
    <property type="component" value="Unassembled WGS sequence"/>
</dbReference>
<dbReference type="GO" id="GO:0046872">
    <property type="term" value="F:metal ion binding"/>
    <property type="evidence" value="ECO:0007669"/>
    <property type="project" value="UniProtKB-KW"/>
</dbReference>
<dbReference type="Gene3D" id="2.160.20.10">
    <property type="entry name" value="Single-stranded right-handed beta-helix, Pectin lyase-like"/>
    <property type="match status" value="1"/>
</dbReference>
<feature type="signal peptide" evidence="3">
    <location>
        <begin position="1"/>
        <end position="22"/>
    </location>
</feature>
<name>A0A7K1UBT9_9BACT</name>
<reference evidence="4 5" key="1">
    <citation type="submission" date="2019-12" db="EMBL/GenBank/DDBJ databases">
        <title>Chitinophaga sp. strain ysch24 (GDMCC 1.1355), whole genome shotgun sequence.</title>
        <authorList>
            <person name="Zhang X."/>
        </authorList>
    </citation>
    <scope>NUCLEOTIDE SEQUENCE [LARGE SCALE GENOMIC DNA]</scope>
    <source>
        <strain evidence="5">ysch24</strain>
    </source>
</reference>
<dbReference type="SUPFAM" id="SSF51126">
    <property type="entry name" value="Pectin lyase-like"/>
    <property type="match status" value="1"/>
</dbReference>
<dbReference type="PANTHER" id="PTHR42970:SF1">
    <property type="entry name" value="PECTATE LYASE C-RELATED"/>
    <property type="match status" value="1"/>
</dbReference>
<dbReference type="Pfam" id="PF12875">
    <property type="entry name" value="DUF3826"/>
    <property type="match status" value="1"/>
</dbReference>
<dbReference type="InterPro" id="IPR012334">
    <property type="entry name" value="Pectin_lyas_fold"/>
</dbReference>
<proteinExistence type="predicted"/>
<protein>
    <submittedName>
        <fullName evidence="4">DUF3826 domain-containing protein</fullName>
    </submittedName>
</protein>
<dbReference type="EMBL" id="WRXN01000016">
    <property type="protein sequence ID" value="MVT11857.1"/>
    <property type="molecule type" value="Genomic_DNA"/>
</dbReference>
<dbReference type="InterPro" id="IPR024284">
    <property type="entry name" value="DUF3826"/>
</dbReference>
<comment type="caution">
    <text evidence="4">The sequence shown here is derived from an EMBL/GenBank/DDBJ whole genome shotgun (WGS) entry which is preliminary data.</text>
</comment>
<evidence type="ECO:0000313" key="4">
    <source>
        <dbReference type="EMBL" id="MVT11857.1"/>
    </source>
</evidence>
<keyword evidence="3" id="KW-0732">Signal</keyword>
<evidence type="ECO:0000256" key="1">
    <source>
        <dbReference type="ARBA" id="ARBA00022723"/>
    </source>
</evidence>
<dbReference type="RefSeq" id="WP_157309275.1">
    <property type="nucleotide sequence ID" value="NZ_WRXN01000016.1"/>
</dbReference>